<dbReference type="KEGG" id="sbro:GQF42_42150"/>
<evidence type="ECO:0000313" key="11">
    <source>
        <dbReference type="EMBL" id="QHA08967.1"/>
    </source>
</evidence>
<feature type="domain" description="Chaplin" evidence="10">
    <location>
        <begin position="100"/>
        <end position="140"/>
    </location>
</feature>
<keyword evidence="2" id="KW-0134">Cell wall</keyword>
<evidence type="ECO:0000256" key="4">
    <source>
        <dbReference type="ARBA" id="ARBA00022729"/>
    </source>
</evidence>
<evidence type="ECO:0000256" key="9">
    <source>
        <dbReference type="SAM" id="SignalP"/>
    </source>
</evidence>
<evidence type="ECO:0000256" key="5">
    <source>
        <dbReference type="ARBA" id="ARBA00022889"/>
    </source>
</evidence>
<protein>
    <submittedName>
        <fullName evidence="11">DUF320 domain-containing protein</fullName>
    </submittedName>
</protein>
<feature type="chain" id="PRO_5026200819" evidence="9">
    <location>
        <begin position="28"/>
        <end position="231"/>
    </location>
</feature>
<keyword evidence="4 9" id="KW-0732">Signal</keyword>
<comment type="subcellular location">
    <subcellularLocation>
        <location evidence="1">Secreted</location>
        <location evidence="1">Cell wall</location>
    </subcellularLocation>
</comment>
<keyword evidence="5" id="KW-0130">Cell adhesion</keyword>
<name>A0A6I6NM20_9ACTN</name>
<evidence type="ECO:0000256" key="6">
    <source>
        <dbReference type="ARBA" id="ARBA00023087"/>
    </source>
</evidence>
<evidence type="ECO:0000256" key="2">
    <source>
        <dbReference type="ARBA" id="ARBA00022512"/>
    </source>
</evidence>
<keyword evidence="12" id="KW-1185">Reference proteome</keyword>
<gene>
    <name evidence="11" type="ORF">GQF42_42150</name>
</gene>
<dbReference type="PROSITE" id="PS51884">
    <property type="entry name" value="CHAPLIN"/>
    <property type="match status" value="2"/>
</dbReference>
<feature type="domain" description="Chaplin" evidence="10">
    <location>
        <begin position="38"/>
        <end position="78"/>
    </location>
</feature>
<dbReference type="GO" id="GO:0007155">
    <property type="term" value="P:cell adhesion"/>
    <property type="evidence" value="ECO:0007669"/>
    <property type="project" value="UniProtKB-KW"/>
</dbReference>
<dbReference type="RefSeq" id="WP_158928898.1">
    <property type="nucleotide sequence ID" value="NZ_CP047020.1"/>
</dbReference>
<dbReference type="Proteomes" id="UP000436138">
    <property type="component" value="Chromosome"/>
</dbReference>
<sequence length="231" mass="23326">MNRVTRTGVVTLFVASGAMAVAGPVHADSAADGSAVGSPGLISGNTVQLPVHVPVNICGNTVDVAGLLNPAMGNSCTNAGAKDRAGATGQATAVGRTQDSPGVVSGNDLQLPIDLPLNVSGNTVNVVGVGNPVFGNESVNSPDARPSEPARTAPEPPARTTPPARSVPPVKPTPHKPRSMPRTTHAITPEWTKNSLAETGADGIWTAVAASGTALLGGTVLYRRFRVPTAR</sequence>
<evidence type="ECO:0000259" key="10">
    <source>
        <dbReference type="PROSITE" id="PS51884"/>
    </source>
</evidence>
<feature type="signal peptide" evidence="9">
    <location>
        <begin position="1"/>
        <end position="27"/>
    </location>
</feature>
<reference evidence="11 12" key="1">
    <citation type="submission" date="2019-12" db="EMBL/GenBank/DDBJ databases">
        <title>Streptomyces sp. strain T44 isolated from rhizosphere soil of Broussonetia papyrifera.</title>
        <authorList>
            <person name="Mo P."/>
        </authorList>
    </citation>
    <scope>NUCLEOTIDE SEQUENCE [LARGE SCALE GENOMIC DNA]</scope>
    <source>
        <strain evidence="11 12">T44</strain>
    </source>
</reference>
<evidence type="ECO:0000256" key="1">
    <source>
        <dbReference type="ARBA" id="ARBA00004191"/>
    </source>
</evidence>
<evidence type="ECO:0000256" key="3">
    <source>
        <dbReference type="ARBA" id="ARBA00022525"/>
    </source>
</evidence>
<feature type="region of interest" description="Disordered" evidence="8">
    <location>
        <begin position="135"/>
        <end position="183"/>
    </location>
</feature>
<accession>A0A6I6NM20</accession>
<dbReference type="Pfam" id="PF03777">
    <property type="entry name" value="ChpA-C"/>
    <property type="match status" value="2"/>
</dbReference>
<evidence type="ECO:0000256" key="7">
    <source>
        <dbReference type="PROSITE-ProRule" id="PRU01232"/>
    </source>
</evidence>
<feature type="compositionally biased region" description="Pro residues" evidence="8">
    <location>
        <begin position="154"/>
        <end position="172"/>
    </location>
</feature>
<proteinExistence type="predicted"/>
<dbReference type="EMBL" id="CP047020">
    <property type="protein sequence ID" value="QHA08967.1"/>
    <property type="molecule type" value="Genomic_DNA"/>
</dbReference>
<dbReference type="InterPro" id="IPR005528">
    <property type="entry name" value="ChpA-H"/>
</dbReference>
<keyword evidence="6 7" id="KW-0034">Amyloid</keyword>
<keyword evidence="3" id="KW-0964">Secreted</keyword>
<evidence type="ECO:0000256" key="8">
    <source>
        <dbReference type="SAM" id="MobiDB-lite"/>
    </source>
</evidence>
<dbReference type="AlphaFoldDB" id="A0A6I6NM20"/>
<evidence type="ECO:0000313" key="12">
    <source>
        <dbReference type="Proteomes" id="UP000436138"/>
    </source>
</evidence>
<organism evidence="11 12">
    <name type="scientific">Streptomyces broussonetiae</name>
    <dbReference type="NCBI Taxonomy" id="2686304"/>
    <lineage>
        <taxon>Bacteria</taxon>
        <taxon>Bacillati</taxon>
        <taxon>Actinomycetota</taxon>
        <taxon>Actinomycetes</taxon>
        <taxon>Kitasatosporales</taxon>
        <taxon>Streptomycetaceae</taxon>
        <taxon>Streptomyces</taxon>
    </lineage>
</organism>